<dbReference type="Proteomes" id="UP000011223">
    <property type="component" value="Unassembled WGS sequence"/>
</dbReference>
<organism evidence="1 2">
    <name type="scientific">Grimontia indica</name>
    <dbReference type="NCBI Taxonomy" id="1056512"/>
    <lineage>
        <taxon>Bacteria</taxon>
        <taxon>Pseudomonadati</taxon>
        <taxon>Pseudomonadota</taxon>
        <taxon>Gammaproteobacteria</taxon>
        <taxon>Vibrionales</taxon>
        <taxon>Vibrionaceae</taxon>
        <taxon>Grimontia</taxon>
    </lineage>
</organism>
<sequence>MLASPYSTVTKCSDDEDTAAEIANEKRIATVFGNNHSGIAVKRLTTQTKLKFRQQQLLDVFR</sequence>
<proteinExistence type="predicted"/>
<dbReference type="AlphaFoldDB" id="R1IYC3"/>
<gene>
    <name evidence="1" type="ORF">D515_00618</name>
</gene>
<dbReference type="RefSeq" id="WP_002537660.1">
    <property type="nucleotide sequence ID" value="NZ_ANFM02000013.1"/>
</dbReference>
<reference evidence="1 2" key="1">
    <citation type="journal article" date="2014" name="PLoS ONE">
        <title>Grimontia indica AK16(T), sp. nov., Isolated from a Seawater Sample Reports the Presence of Pathogenic Genes Similar to Vibrio Genus.</title>
        <authorList>
            <person name="Singh A."/>
            <person name="Vaidya B."/>
            <person name="Khatri I."/>
            <person name="Srinivas T.N."/>
            <person name="Subramanian S."/>
            <person name="Korpole S."/>
            <person name="Pinnaka A.K."/>
        </authorList>
    </citation>
    <scope>NUCLEOTIDE SEQUENCE [LARGE SCALE GENOMIC DNA]</scope>
    <source>
        <strain evidence="1 2">AK16</strain>
    </source>
</reference>
<evidence type="ECO:0000313" key="2">
    <source>
        <dbReference type="Proteomes" id="UP000011223"/>
    </source>
</evidence>
<evidence type="ECO:0000313" key="1">
    <source>
        <dbReference type="EMBL" id="EOD80330.1"/>
    </source>
</evidence>
<name>R1IYC3_9GAMM</name>
<accession>R1IYC3</accession>
<dbReference type="EMBL" id="ANFM02000013">
    <property type="protein sequence ID" value="EOD80330.1"/>
    <property type="molecule type" value="Genomic_DNA"/>
</dbReference>
<protein>
    <submittedName>
        <fullName evidence="1">Uncharacterized protein</fullName>
    </submittedName>
</protein>
<keyword evidence="2" id="KW-1185">Reference proteome</keyword>
<comment type="caution">
    <text evidence="1">The sequence shown here is derived from an EMBL/GenBank/DDBJ whole genome shotgun (WGS) entry which is preliminary data.</text>
</comment>